<evidence type="ECO:0008006" key="3">
    <source>
        <dbReference type="Google" id="ProtNLM"/>
    </source>
</evidence>
<evidence type="ECO:0000313" key="1">
    <source>
        <dbReference type="EMBL" id="AMR75109.1"/>
    </source>
</evidence>
<dbReference type="PROSITE" id="PS51257">
    <property type="entry name" value="PROKAR_LIPOPROTEIN"/>
    <property type="match status" value="1"/>
</dbReference>
<dbReference type="AlphaFoldDB" id="A0AAN0X4U2"/>
<organism evidence="1 2">
    <name type="scientific">Borrelia hermsii</name>
    <dbReference type="NCBI Taxonomy" id="140"/>
    <lineage>
        <taxon>Bacteria</taxon>
        <taxon>Pseudomonadati</taxon>
        <taxon>Spirochaetota</taxon>
        <taxon>Spirochaetia</taxon>
        <taxon>Spirochaetales</taxon>
        <taxon>Borreliaceae</taxon>
        <taxon>Borrelia</taxon>
    </lineage>
</organism>
<gene>
    <name evidence="1" type="ORF">A0V01_00480</name>
</gene>
<dbReference type="Proteomes" id="UP000075229">
    <property type="component" value="Chromosome"/>
</dbReference>
<protein>
    <recommendedName>
        <fullName evidence="3">Lipoprotein</fullName>
    </recommendedName>
</protein>
<proteinExistence type="predicted"/>
<evidence type="ECO:0000313" key="2">
    <source>
        <dbReference type="Proteomes" id="UP000075229"/>
    </source>
</evidence>
<accession>A0AAN0X4U2</accession>
<dbReference type="EMBL" id="CP014808">
    <property type="protein sequence ID" value="AMR75109.1"/>
    <property type="molecule type" value="Genomic_DNA"/>
</dbReference>
<name>A0AAN0X4U2_BORHE</name>
<reference evidence="1 2" key="1">
    <citation type="submission" date="2016-03" db="EMBL/GenBank/DDBJ databases">
        <title>Borrelia hermsii Genome sequencing and assembly.</title>
        <authorList>
            <person name="Bontemps-Gallo S."/>
            <person name="Stewart S."/>
        </authorList>
    </citation>
    <scope>NUCLEOTIDE SEQUENCE [LARGE SCALE GENOMIC DNA]</scope>
    <source>
        <strain evidence="1 2">DAH-2E7</strain>
    </source>
</reference>
<sequence length="253" mass="29662">MVLSLRLLQLDLSLKNLFLSFLMLSCSLSKRDFSILEFGVTSFPKNFISLNTLVDVAYNMFFSDFDLVLIKDLSKEELDLINNKVSFASFKNAYFIRQNNNSSIGILAKEKIKIQILDFIEGFYEYRLGVVVDFIFKDRHYGIVVFNFDEDIADNLDIAIVDEQITYLNHRYENLLFILDKRELSVLDIVIRNGYFSLIYDSINPMHIINTIDDRVYSNFVAQIFLHSLDYVILSYLYDNFYINNFPKSIVIK</sequence>